<proteinExistence type="predicted"/>
<dbReference type="SMART" id="SM00710">
    <property type="entry name" value="PbH1"/>
    <property type="match status" value="5"/>
</dbReference>
<dbReference type="SUPFAM" id="SSF49299">
    <property type="entry name" value="PKD domain"/>
    <property type="match status" value="6"/>
</dbReference>
<evidence type="ECO:0000313" key="2">
    <source>
        <dbReference type="EMBL" id="AKB57277.1"/>
    </source>
</evidence>
<accession>A0A0E3QZK5</accession>
<dbReference type="KEGG" id="mbar:MSBR2_0761"/>
<reference evidence="2 3" key="1">
    <citation type="submission" date="2014-07" db="EMBL/GenBank/DDBJ databases">
        <title>Methanogenic archaea and the global carbon cycle.</title>
        <authorList>
            <person name="Henriksen J.R."/>
            <person name="Luke J."/>
            <person name="Reinhart S."/>
            <person name="Benedict M.N."/>
            <person name="Youngblut N.D."/>
            <person name="Metcalf M.E."/>
            <person name="Whitaker R.J."/>
            <person name="Metcalf W.W."/>
        </authorList>
    </citation>
    <scope>NUCLEOTIDE SEQUENCE [LARGE SCALE GENOMIC DNA]</scope>
    <source>
        <strain evidence="2 3">227</strain>
    </source>
</reference>
<dbReference type="PANTHER" id="PTHR36842:SF1">
    <property type="entry name" value="PROTEIN TOLB"/>
    <property type="match status" value="1"/>
</dbReference>
<feature type="domain" description="PKD" evidence="1">
    <location>
        <begin position="736"/>
        <end position="819"/>
    </location>
</feature>
<dbReference type="PATRIC" id="fig|1434106.5.peg.960"/>
<evidence type="ECO:0000259" key="1">
    <source>
        <dbReference type="PROSITE" id="PS50093"/>
    </source>
</evidence>
<dbReference type="InterPro" id="IPR012334">
    <property type="entry name" value="Pectin_lyas_fold"/>
</dbReference>
<dbReference type="InterPro" id="IPR013783">
    <property type="entry name" value="Ig-like_fold"/>
</dbReference>
<dbReference type="InterPro" id="IPR007742">
    <property type="entry name" value="NosD_dom"/>
</dbReference>
<feature type="domain" description="PKD" evidence="1">
    <location>
        <begin position="654"/>
        <end position="737"/>
    </location>
</feature>
<dbReference type="CDD" id="cd00146">
    <property type="entry name" value="PKD"/>
    <property type="match status" value="6"/>
</dbReference>
<feature type="domain" description="PKD" evidence="1">
    <location>
        <begin position="818"/>
        <end position="897"/>
    </location>
</feature>
<dbReference type="Pfam" id="PF18911">
    <property type="entry name" value="PKD_4"/>
    <property type="match status" value="6"/>
</dbReference>
<dbReference type="FunFam" id="2.60.40.10:FF:000270">
    <property type="entry name" value="Cell surface protein"/>
    <property type="match status" value="6"/>
</dbReference>
<evidence type="ECO:0000313" key="3">
    <source>
        <dbReference type="Proteomes" id="UP000033079"/>
    </source>
</evidence>
<organism evidence="2 3">
    <name type="scientific">Methanosarcina barkeri 227</name>
    <dbReference type="NCBI Taxonomy" id="1434106"/>
    <lineage>
        <taxon>Archaea</taxon>
        <taxon>Methanobacteriati</taxon>
        <taxon>Methanobacteriota</taxon>
        <taxon>Stenosarchaea group</taxon>
        <taxon>Methanomicrobia</taxon>
        <taxon>Methanosarcinales</taxon>
        <taxon>Methanosarcinaceae</taxon>
        <taxon>Methanosarcina</taxon>
    </lineage>
</organism>
<dbReference type="InterPro" id="IPR011050">
    <property type="entry name" value="Pectin_lyase_fold/virulence"/>
</dbReference>
<dbReference type="Proteomes" id="UP000033079">
    <property type="component" value="Chromosome"/>
</dbReference>
<feature type="domain" description="PKD" evidence="1">
    <location>
        <begin position="390"/>
        <end position="469"/>
    </location>
</feature>
<dbReference type="InterPro" id="IPR006626">
    <property type="entry name" value="PbH1"/>
</dbReference>
<dbReference type="InterPro" id="IPR035986">
    <property type="entry name" value="PKD_dom_sf"/>
</dbReference>
<dbReference type="Gene3D" id="2.60.40.10">
    <property type="entry name" value="Immunoglobulins"/>
    <property type="match status" value="6"/>
</dbReference>
<feature type="domain" description="PKD" evidence="1">
    <location>
        <begin position="478"/>
        <end position="557"/>
    </location>
</feature>
<dbReference type="Pfam" id="PF05048">
    <property type="entry name" value="NosD"/>
    <property type="match status" value="1"/>
</dbReference>
<dbReference type="SUPFAM" id="SSF51126">
    <property type="entry name" value="Pectin lyase-like"/>
    <property type="match status" value="1"/>
</dbReference>
<dbReference type="PANTHER" id="PTHR36842">
    <property type="entry name" value="PROTEIN TOLB HOMOLOG"/>
    <property type="match status" value="1"/>
</dbReference>
<dbReference type="EMBL" id="CP009530">
    <property type="protein sequence ID" value="AKB57277.1"/>
    <property type="molecule type" value="Genomic_DNA"/>
</dbReference>
<dbReference type="InterPro" id="IPR022409">
    <property type="entry name" value="PKD/Chitinase_dom"/>
</dbReference>
<dbReference type="Gene3D" id="2.160.20.10">
    <property type="entry name" value="Single-stranded right-handed beta-helix, Pectin lyase-like"/>
    <property type="match status" value="1"/>
</dbReference>
<name>A0A0E3QZK5_METBA</name>
<sequence>MLKIMKNVIINRTQNSTQNRIKNITKNGFLLSIFFILLFVFVGSASAQTIEVNPGADILTKIDEAQAGDVIYFNPGTYDISQNWNIYNKPLSFIGAGADKVTFNFNDYTDLNFDFSDIETAHDILIENISFSASTSPSMRYVSVRGSNSYSTNVIIRNCKINHMRLSSTILNNIELSNNTYISDSSSSTGNVYGKLIITENQFDNSPCSVSRINNGGVIAGNTFTNITSDYAFSISRGDDITFSDNVISHCTGGGLSINSYCDRNIITGNTFDSNSVGITFELKNGKTGTGNKIYHNNFINNTVNINDDSPAGSVQYVSDAVKYSYKNKSYTSSLGNYYSDYTGADDDNNGIGDTSYAFGSSSDTAPLMGKITVSGDNITIAVPPNASVPIADFTATPTYGDVPLTVNFTDASTGNVSSYSWDFDDDGTVDSTEQNPVYTYTAAGNYTVNLTVANADGNDSEVKTDYIVVSESLPGAPVANFTANVTSGIAPLDVQFTDASTGNVSSYSWDFDNDGTVDSTEQNPVYNYTAAGNYTVNLTVTGQEGSDSEVKTDYIVVSEPLPGVPVANFTANRTSGKAPLDVQFTDASIGNISSYSWDFNNDGTVDSTEQNPLYTYDAVGTYTVNLTVSNEDGNDSEVKTGYIKVSSLSSAKPVANFSVTPTSGKTPLNVKFTDASTGSPTSWFWNFGDGSKSYRQNPIHKYSKAGIYTVNLTVKNAKGRNTVTKTDYIKVITKPVANFSATPTSGKTPLKVTFADTSTGIPDKWIWDFGDGSKTFHQNPTHKYSKAGIYTVNLTVKNAKGRNTVTKTEYIKVITKPVANFTSSVTSGKAPLKVTFTDTSTGIPDKWIWDFGDGSKSYLQNPTHKYSKAGTYAVNLTVKNAKGRNTITKTEYIKVV</sequence>
<dbReference type="AlphaFoldDB" id="A0A0E3QZK5"/>
<protein>
    <submittedName>
        <fullName evidence="2">Cell surface protein</fullName>
    </submittedName>
</protein>
<dbReference type="InterPro" id="IPR000601">
    <property type="entry name" value="PKD_dom"/>
</dbReference>
<feature type="domain" description="PKD" evidence="1">
    <location>
        <begin position="566"/>
        <end position="651"/>
    </location>
</feature>
<dbReference type="SMART" id="SM00089">
    <property type="entry name" value="PKD"/>
    <property type="match status" value="6"/>
</dbReference>
<gene>
    <name evidence="2" type="ORF">MSBR2_0761</name>
</gene>
<dbReference type="PROSITE" id="PS50093">
    <property type="entry name" value="PKD"/>
    <property type="match status" value="6"/>
</dbReference>
<dbReference type="HOGENOM" id="CLU_297828_0_0_2"/>